<gene>
    <name evidence="1" type="ORF">SAMN05192564_108115</name>
</gene>
<accession>A0A1H4HF61</accession>
<organism evidence="1 2">
    <name type="scientific">Paraburkholderia sartisoli</name>
    <dbReference type="NCBI Taxonomy" id="83784"/>
    <lineage>
        <taxon>Bacteria</taxon>
        <taxon>Pseudomonadati</taxon>
        <taxon>Pseudomonadota</taxon>
        <taxon>Betaproteobacteria</taxon>
        <taxon>Burkholderiales</taxon>
        <taxon>Burkholderiaceae</taxon>
        <taxon>Paraburkholderia</taxon>
    </lineage>
</organism>
<reference evidence="2" key="1">
    <citation type="submission" date="2016-10" db="EMBL/GenBank/DDBJ databases">
        <authorList>
            <person name="Varghese N."/>
            <person name="Submissions S."/>
        </authorList>
    </citation>
    <scope>NUCLEOTIDE SEQUENCE [LARGE SCALE GENOMIC DNA]</scope>
    <source>
        <strain evidence="2">LMG 24000</strain>
    </source>
</reference>
<keyword evidence="2" id="KW-1185">Reference proteome</keyword>
<protein>
    <submittedName>
        <fullName evidence="1">Uncharacterized protein</fullName>
    </submittedName>
</protein>
<dbReference type="Proteomes" id="UP000198638">
    <property type="component" value="Unassembled WGS sequence"/>
</dbReference>
<dbReference type="EMBL" id="FNRQ01000008">
    <property type="protein sequence ID" value="SEB19722.1"/>
    <property type="molecule type" value="Genomic_DNA"/>
</dbReference>
<proteinExistence type="predicted"/>
<name>A0A1H4HF61_9BURK</name>
<sequence length="51" mass="5481">MGDGVSNGKGIENSVCLAIEEAHNQRFKPVGQAIRFEPDPVHDQGDPHIGL</sequence>
<evidence type="ECO:0000313" key="1">
    <source>
        <dbReference type="EMBL" id="SEB19722.1"/>
    </source>
</evidence>
<dbReference type="STRING" id="83784.SAMN05192564_108115"/>
<evidence type="ECO:0000313" key="2">
    <source>
        <dbReference type="Proteomes" id="UP000198638"/>
    </source>
</evidence>
<dbReference type="AlphaFoldDB" id="A0A1H4HF61"/>